<comment type="caution">
    <text evidence="3">The sequence shown here is derived from an EMBL/GenBank/DDBJ whole genome shotgun (WGS) entry which is preliminary data.</text>
</comment>
<dbReference type="PANTHER" id="PTHR35006:SF4">
    <property type="entry name" value="BLR7706 PROTEIN"/>
    <property type="match status" value="1"/>
</dbReference>
<organism evidence="3 4">
    <name type="scientific">Diplogelasinospora grovesii</name>
    <dbReference type="NCBI Taxonomy" id="303347"/>
    <lineage>
        <taxon>Eukaryota</taxon>
        <taxon>Fungi</taxon>
        <taxon>Dikarya</taxon>
        <taxon>Ascomycota</taxon>
        <taxon>Pezizomycotina</taxon>
        <taxon>Sordariomycetes</taxon>
        <taxon>Sordariomycetidae</taxon>
        <taxon>Sordariales</taxon>
        <taxon>Diplogelasinosporaceae</taxon>
        <taxon>Diplogelasinospora</taxon>
    </lineage>
</organism>
<proteinExistence type="predicted"/>
<reference evidence="4" key="1">
    <citation type="journal article" date="2023" name="Mol. Phylogenet. Evol.">
        <title>Genome-scale phylogeny and comparative genomics of the fungal order Sordariales.</title>
        <authorList>
            <person name="Hensen N."/>
            <person name="Bonometti L."/>
            <person name="Westerberg I."/>
            <person name="Brannstrom I.O."/>
            <person name="Guillou S."/>
            <person name="Cros-Aarteil S."/>
            <person name="Calhoun S."/>
            <person name="Haridas S."/>
            <person name="Kuo A."/>
            <person name="Mondo S."/>
            <person name="Pangilinan J."/>
            <person name="Riley R."/>
            <person name="LaButti K."/>
            <person name="Andreopoulos B."/>
            <person name="Lipzen A."/>
            <person name="Chen C."/>
            <person name="Yan M."/>
            <person name="Daum C."/>
            <person name="Ng V."/>
            <person name="Clum A."/>
            <person name="Steindorff A."/>
            <person name="Ohm R.A."/>
            <person name="Martin F."/>
            <person name="Silar P."/>
            <person name="Natvig D.O."/>
            <person name="Lalanne C."/>
            <person name="Gautier V."/>
            <person name="Ament-Velasquez S.L."/>
            <person name="Kruys A."/>
            <person name="Hutchinson M.I."/>
            <person name="Powell A.J."/>
            <person name="Barry K."/>
            <person name="Miller A.N."/>
            <person name="Grigoriev I.V."/>
            <person name="Debuchy R."/>
            <person name="Gladieux P."/>
            <person name="Hiltunen Thoren M."/>
            <person name="Johannesson H."/>
        </authorList>
    </citation>
    <scope>NUCLEOTIDE SEQUENCE [LARGE SCALE GENOMIC DNA]</scope>
    <source>
        <strain evidence="4">CBS 340.73</strain>
    </source>
</reference>
<dbReference type="PANTHER" id="PTHR35006">
    <property type="entry name" value="GLYOXALASE FAMILY PROTEIN (AFU_ORTHOLOGUE AFUA_5G14830)"/>
    <property type="match status" value="1"/>
</dbReference>
<keyword evidence="4" id="KW-1185">Reference proteome</keyword>
<accession>A0AAN6N946</accession>
<evidence type="ECO:0000259" key="2">
    <source>
        <dbReference type="PROSITE" id="PS51819"/>
    </source>
</evidence>
<dbReference type="GO" id="GO:0016829">
    <property type="term" value="F:lyase activity"/>
    <property type="evidence" value="ECO:0007669"/>
    <property type="project" value="UniProtKB-KW"/>
</dbReference>
<gene>
    <name evidence="3" type="ORF">QBC46DRAFT_382694</name>
</gene>
<dbReference type="Pfam" id="PF00903">
    <property type="entry name" value="Glyoxalase"/>
    <property type="match status" value="1"/>
</dbReference>
<sequence>MPRNTYLHHRVLHSAHDMPDPGLSHISIGVRNYDVSKAFYTAVLETIGLRLVYDSETKPTHGEAEAENEAKSEDDNNKGRKRTRTLGFGPDEAHETLNIFEFPDESAPLAPGPGFHLAFNAPTRDAVIEFHARAVGFGGSDNGLPGLRKQYGETYFAAFVVDPDGWRLEAVCKNET</sequence>
<dbReference type="EMBL" id="MU853783">
    <property type="protein sequence ID" value="KAK3941440.1"/>
    <property type="molecule type" value="Genomic_DNA"/>
</dbReference>
<evidence type="ECO:0000256" key="1">
    <source>
        <dbReference type="SAM" id="MobiDB-lite"/>
    </source>
</evidence>
<dbReference type="InterPro" id="IPR004360">
    <property type="entry name" value="Glyas_Fos-R_dOase_dom"/>
</dbReference>
<dbReference type="Proteomes" id="UP001303473">
    <property type="component" value="Unassembled WGS sequence"/>
</dbReference>
<dbReference type="InterPro" id="IPR037523">
    <property type="entry name" value="VOC_core"/>
</dbReference>
<name>A0AAN6N946_9PEZI</name>
<evidence type="ECO:0000313" key="3">
    <source>
        <dbReference type="EMBL" id="KAK3941440.1"/>
    </source>
</evidence>
<feature type="compositionally biased region" description="Basic and acidic residues" evidence="1">
    <location>
        <begin position="59"/>
        <end position="78"/>
    </location>
</feature>
<feature type="domain" description="VOC" evidence="2">
    <location>
        <begin position="22"/>
        <end position="173"/>
    </location>
</feature>
<dbReference type="PROSITE" id="PS51819">
    <property type="entry name" value="VOC"/>
    <property type="match status" value="1"/>
</dbReference>
<dbReference type="SUPFAM" id="SSF54593">
    <property type="entry name" value="Glyoxalase/Bleomycin resistance protein/Dihydroxybiphenyl dioxygenase"/>
    <property type="match status" value="1"/>
</dbReference>
<keyword evidence="3" id="KW-0456">Lyase</keyword>
<dbReference type="CDD" id="cd07262">
    <property type="entry name" value="VOC_like"/>
    <property type="match status" value="1"/>
</dbReference>
<dbReference type="Gene3D" id="3.10.180.10">
    <property type="entry name" value="2,3-Dihydroxybiphenyl 1,2-Dioxygenase, domain 1"/>
    <property type="match status" value="1"/>
</dbReference>
<dbReference type="InterPro" id="IPR029068">
    <property type="entry name" value="Glyas_Bleomycin-R_OHBP_Dase"/>
</dbReference>
<protein>
    <submittedName>
        <fullName evidence="3">Lactoylglutathione lyase</fullName>
    </submittedName>
</protein>
<feature type="region of interest" description="Disordered" evidence="1">
    <location>
        <begin position="59"/>
        <end position="88"/>
    </location>
</feature>
<evidence type="ECO:0000313" key="4">
    <source>
        <dbReference type="Proteomes" id="UP001303473"/>
    </source>
</evidence>
<dbReference type="AlphaFoldDB" id="A0AAN6N946"/>